<reference evidence="1" key="2">
    <citation type="submission" date="2021-08" db="EMBL/GenBank/DDBJ databases">
        <authorList>
            <person name="Tani A."/>
            <person name="Ola A."/>
            <person name="Ogura Y."/>
            <person name="Katsura K."/>
            <person name="Hayashi T."/>
        </authorList>
    </citation>
    <scope>NUCLEOTIDE SEQUENCE</scope>
    <source>
        <strain evidence="1">KCTC 52305</strain>
    </source>
</reference>
<keyword evidence="2" id="KW-1185">Reference proteome</keyword>
<accession>A0ABQ4R4D0</accession>
<evidence type="ECO:0000313" key="1">
    <source>
        <dbReference type="EMBL" id="GJD52498.1"/>
    </source>
</evidence>
<dbReference type="Proteomes" id="UP001055167">
    <property type="component" value="Unassembled WGS sequence"/>
</dbReference>
<comment type="caution">
    <text evidence="1">The sequence shown here is derived from an EMBL/GenBank/DDBJ whole genome shotgun (WGS) entry which is preliminary data.</text>
</comment>
<organism evidence="1 2">
    <name type="scientific">Methylobacterium crusticola</name>
    <dbReference type="NCBI Taxonomy" id="1697972"/>
    <lineage>
        <taxon>Bacteria</taxon>
        <taxon>Pseudomonadati</taxon>
        <taxon>Pseudomonadota</taxon>
        <taxon>Alphaproteobacteria</taxon>
        <taxon>Hyphomicrobiales</taxon>
        <taxon>Methylobacteriaceae</taxon>
        <taxon>Methylobacterium</taxon>
    </lineage>
</organism>
<evidence type="ECO:0000313" key="2">
    <source>
        <dbReference type="Proteomes" id="UP001055167"/>
    </source>
</evidence>
<protein>
    <submittedName>
        <fullName evidence="1">Uncharacterized protein</fullName>
    </submittedName>
</protein>
<dbReference type="RefSeq" id="WP_128566394.1">
    <property type="nucleotide sequence ID" value="NZ_BPQH01000019.1"/>
</dbReference>
<gene>
    <name evidence="1" type="ORF">OPKNFCMD_5264</name>
</gene>
<proteinExistence type="predicted"/>
<sequence>MSLHLQPVQVATGSDDTESQLVFADGFLVAVLVHLSDDHGDEAGMWFLEAGFGRVDEITPPKFADLEEAQAWITRRLHDNGVGRQPAPG</sequence>
<name>A0ABQ4R4D0_9HYPH</name>
<dbReference type="EMBL" id="BPQH01000019">
    <property type="protein sequence ID" value="GJD52498.1"/>
    <property type="molecule type" value="Genomic_DNA"/>
</dbReference>
<reference evidence="1" key="1">
    <citation type="journal article" date="2021" name="Front. Microbiol.">
        <title>Comprehensive Comparative Genomics and Phenotyping of Methylobacterium Species.</title>
        <authorList>
            <person name="Alessa O."/>
            <person name="Ogura Y."/>
            <person name="Fujitani Y."/>
            <person name="Takami H."/>
            <person name="Hayashi T."/>
            <person name="Sahin N."/>
            <person name="Tani A."/>
        </authorList>
    </citation>
    <scope>NUCLEOTIDE SEQUENCE</scope>
    <source>
        <strain evidence="1">KCTC 52305</strain>
    </source>
</reference>